<feature type="transmembrane region" description="Helical" evidence="1">
    <location>
        <begin position="28"/>
        <end position="44"/>
    </location>
</feature>
<reference evidence="2 3" key="1">
    <citation type="submission" date="2016-09" db="EMBL/GenBank/DDBJ databases">
        <title>Pseudoalteromonas amylolytica sp. nov., isolated from the surface seawater.</title>
        <authorList>
            <person name="Wu Y.-H."/>
            <person name="Cheng H."/>
            <person name="Jin X.-B."/>
            <person name="Wang C.-S."/>
            <person name="Xu X.-W."/>
        </authorList>
    </citation>
    <scope>NUCLEOTIDE SEQUENCE [LARGE SCALE GENOMIC DNA]</scope>
    <source>
        <strain evidence="2 3">JW1</strain>
    </source>
</reference>
<keyword evidence="3" id="KW-1185">Reference proteome</keyword>
<sequence>MKLSNLILLTIVSVAIFYIQLWDDRIVTPLHLSLLGVCVAYAIYSKSINMAHIASFILVCTVTNRLVFETGLINDVTPADNALLQSLLIYGTNLLFSLILTLVLIFRVQLSRMLSNSKNIELTHFDGIFHWIFIYMVVINLLILLEDMALILFDMKSWTLIYDNFEGLVYVGWALCCGTLLTMMIVEAKSNRSGEANAL</sequence>
<feature type="transmembrane region" description="Helical" evidence="1">
    <location>
        <begin position="51"/>
        <end position="68"/>
    </location>
</feature>
<evidence type="ECO:0000256" key="1">
    <source>
        <dbReference type="SAM" id="Phobius"/>
    </source>
</evidence>
<dbReference type="AlphaFoldDB" id="A0A1S1N2D9"/>
<accession>A0A1S1N2D9</accession>
<dbReference type="Proteomes" id="UP000179786">
    <property type="component" value="Unassembled WGS sequence"/>
</dbReference>
<evidence type="ECO:0000313" key="2">
    <source>
        <dbReference type="EMBL" id="OHU92774.1"/>
    </source>
</evidence>
<proteinExistence type="predicted"/>
<dbReference type="RefSeq" id="WP_070983334.1">
    <property type="nucleotide sequence ID" value="NZ_MKJU01000006.1"/>
</dbReference>
<feature type="transmembrane region" description="Helical" evidence="1">
    <location>
        <begin position="88"/>
        <end position="108"/>
    </location>
</feature>
<keyword evidence="1" id="KW-0472">Membrane</keyword>
<feature type="transmembrane region" description="Helical" evidence="1">
    <location>
        <begin position="168"/>
        <end position="186"/>
    </location>
</feature>
<keyword evidence="1" id="KW-1133">Transmembrane helix</keyword>
<protein>
    <submittedName>
        <fullName evidence="2">Uncharacterized protein</fullName>
    </submittedName>
</protein>
<name>A0A1S1N2D9_9GAMM</name>
<feature type="transmembrane region" description="Helical" evidence="1">
    <location>
        <begin position="5"/>
        <end position="22"/>
    </location>
</feature>
<gene>
    <name evidence="2" type="ORF">BET10_04805</name>
</gene>
<dbReference type="OrthoDB" id="6289764at2"/>
<evidence type="ECO:0000313" key="3">
    <source>
        <dbReference type="Proteomes" id="UP000179786"/>
    </source>
</evidence>
<comment type="caution">
    <text evidence="2">The sequence shown here is derived from an EMBL/GenBank/DDBJ whole genome shotgun (WGS) entry which is preliminary data.</text>
</comment>
<feature type="transmembrane region" description="Helical" evidence="1">
    <location>
        <begin position="128"/>
        <end position="153"/>
    </location>
</feature>
<dbReference type="EMBL" id="MKJU01000006">
    <property type="protein sequence ID" value="OHU92774.1"/>
    <property type="molecule type" value="Genomic_DNA"/>
</dbReference>
<organism evidence="2 3">
    <name type="scientific">Pseudoalteromonas amylolytica</name>
    <dbReference type="NCBI Taxonomy" id="1859457"/>
    <lineage>
        <taxon>Bacteria</taxon>
        <taxon>Pseudomonadati</taxon>
        <taxon>Pseudomonadota</taxon>
        <taxon>Gammaproteobacteria</taxon>
        <taxon>Alteromonadales</taxon>
        <taxon>Pseudoalteromonadaceae</taxon>
        <taxon>Pseudoalteromonas</taxon>
    </lineage>
</organism>
<dbReference type="STRING" id="1859457.BET10_04805"/>
<keyword evidence="1" id="KW-0812">Transmembrane</keyword>